<evidence type="ECO:0000313" key="2">
    <source>
        <dbReference type="Proteomes" id="UP000255534"/>
    </source>
</evidence>
<name>A0A379Y3T0_SALET</name>
<gene>
    <name evidence="1" type="ORF">NCTC5798_06110</name>
</gene>
<reference evidence="1 2" key="1">
    <citation type="submission" date="2018-06" db="EMBL/GenBank/DDBJ databases">
        <authorList>
            <consortium name="Pathogen Informatics"/>
            <person name="Doyle S."/>
        </authorList>
    </citation>
    <scope>NUCLEOTIDE SEQUENCE [LARGE SCALE GENOMIC DNA]</scope>
    <source>
        <strain evidence="1 2">NCTC5798</strain>
    </source>
</reference>
<dbReference type="Proteomes" id="UP000255534">
    <property type="component" value="Unassembled WGS sequence"/>
</dbReference>
<protein>
    <submittedName>
        <fullName evidence="1">Uncharacterized protein</fullName>
    </submittedName>
</protein>
<evidence type="ECO:0000313" key="1">
    <source>
        <dbReference type="EMBL" id="SUI39669.1"/>
    </source>
</evidence>
<dbReference type="EMBL" id="UGXK01000002">
    <property type="protein sequence ID" value="SUI39669.1"/>
    <property type="molecule type" value="Genomic_DNA"/>
</dbReference>
<dbReference type="AlphaFoldDB" id="A0A379Y3T0"/>
<organism evidence="1 2">
    <name type="scientific">Salmonella enterica I</name>
    <dbReference type="NCBI Taxonomy" id="59201"/>
    <lineage>
        <taxon>Bacteria</taxon>
        <taxon>Pseudomonadati</taxon>
        <taxon>Pseudomonadota</taxon>
        <taxon>Gammaproteobacteria</taxon>
        <taxon>Enterobacterales</taxon>
        <taxon>Enterobacteriaceae</taxon>
        <taxon>Salmonella</taxon>
    </lineage>
</organism>
<sequence>MSKETLSLATRYAGNSSVISEMQTAMDVMPLVTEAVQSACERVQCEPTEFLDALALVQRFLLAKQGELRAESVSIRKQLGEMGE</sequence>
<accession>A0A379Y3T0</accession>
<proteinExistence type="predicted"/>